<evidence type="ECO:0000313" key="3">
    <source>
        <dbReference type="Proteomes" id="UP000008311"/>
    </source>
</evidence>
<name>B9RF43_RICCO</name>
<dbReference type="eggNOG" id="ENOG502SSCU">
    <property type="taxonomic scope" value="Eukaryota"/>
</dbReference>
<proteinExistence type="predicted"/>
<keyword evidence="3" id="KW-1185">Reference proteome</keyword>
<evidence type="ECO:0000256" key="1">
    <source>
        <dbReference type="SAM" id="MobiDB-lite"/>
    </source>
</evidence>
<feature type="compositionally biased region" description="Polar residues" evidence="1">
    <location>
        <begin position="1"/>
        <end position="16"/>
    </location>
</feature>
<dbReference type="InParanoid" id="B9RF43"/>
<reference evidence="3" key="1">
    <citation type="journal article" date="2010" name="Nat. Biotechnol.">
        <title>Draft genome sequence of the oilseed species Ricinus communis.</title>
        <authorList>
            <person name="Chan A.P."/>
            <person name="Crabtree J."/>
            <person name="Zhao Q."/>
            <person name="Lorenzi H."/>
            <person name="Orvis J."/>
            <person name="Puiu D."/>
            <person name="Melake-Berhan A."/>
            <person name="Jones K.M."/>
            <person name="Redman J."/>
            <person name="Chen G."/>
            <person name="Cahoon E.B."/>
            <person name="Gedil M."/>
            <person name="Stanke M."/>
            <person name="Haas B.J."/>
            <person name="Wortman J.R."/>
            <person name="Fraser-Liggett C.M."/>
            <person name="Ravel J."/>
            <person name="Rabinowicz P.D."/>
        </authorList>
    </citation>
    <scope>NUCLEOTIDE SEQUENCE [LARGE SCALE GENOMIC DNA]</scope>
    <source>
        <strain evidence="3">cv. Hale</strain>
    </source>
</reference>
<evidence type="ECO:0000313" key="2">
    <source>
        <dbReference type="EMBL" id="EEF49814.1"/>
    </source>
</evidence>
<dbReference type="PANTHER" id="PTHR34269">
    <property type="entry name" value="TRANSCRIPTION FACTOR B3-DOMAIN FAMILY-RELATED"/>
    <property type="match status" value="1"/>
</dbReference>
<dbReference type="AlphaFoldDB" id="B9RF43"/>
<organism evidence="2 3">
    <name type="scientific">Ricinus communis</name>
    <name type="common">Castor bean</name>
    <dbReference type="NCBI Taxonomy" id="3988"/>
    <lineage>
        <taxon>Eukaryota</taxon>
        <taxon>Viridiplantae</taxon>
        <taxon>Streptophyta</taxon>
        <taxon>Embryophyta</taxon>
        <taxon>Tracheophyta</taxon>
        <taxon>Spermatophyta</taxon>
        <taxon>Magnoliopsida</taxon>
        <taxon>eudicotyledons</taxon>
        <taxon>Gunneridae</taxon>
        <taxon>Pentapetalae</taxon>
        <taxon>rosids</taxon>
        <taxon>fabids</taxon>
        <taxon>Malpighiales</taxon>
        <taxon>Euphorbiaceae</taxon>
        <taxon>Acalyphoideae</taxon>
        <taxon>Acalypheae</taxon>
        <taxon>Ricinus</taxon>
    </lineage>
</organism>
<protein>
    <submittedName>
        <fullName evidence="2">Uncharacterized protein</fullName>
    </submittedName>
</protein>
<dbReference type="InterPro" id="IPR051442">
    <property type="entry name" value="B3_domain"/>
</dbReference>
<dbReference type="Proteomes" id="UP000008311">
    <property type="component" value="Unassembled WGS sequence"/>
</dbReference>
<sequence>MKIELNDQNSEDSNCNKGKEICSSGGDTKSPWPYRVKLTPDSMRWDSLKISPSREFEDIILQNISAASHKALETWQPIEISIYDVDTHETYKVHLAKKESFWFEPLPDIGQKQQKSATSGIITAPKSSYESKEMIAENFAYSLQPFRHIVKKRGLSYDQEIGLNWSGNRIVNNIDFSVLQAPRFGLQDIRF</sequence>
<gene>
    <name evidence="2" type="ORF">RCOM_1431320</name>
</gene>
<dbReference type="EMBL" id="EQ973777">
    <property type="protein sequence ID" value="EEF49814.1"/>
    <property type="molecule type" value="Genomic_DNA"/>
</dbReference>
<accession>B9RF43</accession>
<feature type="region of interest" description="Disordered" evidence="1">
    <location>
        <begin position="1"/>
        <end position="32"/>
    </location>
</feature>
<dbReference type="PANTHER" id="PTHR34269:SF19">
    <property type="match status" value="1"/>
</dbReference>